<gene>
    <name evidence="1" type="ORF">UFOPK1358_01757</name>
</gene>
<dbReference type="EMBL" id="CAEZSF010000225">
    <property type="protein sequence ID" value="CAB4553201.1"/>
    <property type="molecule type" value="Genomic_DNA"/>
</dbReference>
<accession>A0A6J6CNV8</accession>
<proteinExistence type="predicted"/>
<name>A0A6J6CNV8_9ZZZZ</name>
<reference evidence="1" key="1">
    <citation type="submission" date="2020-05" db="EMBL/GenBank/DDBJ databases">
        <authorList>
            <person name="Chiriac C."/>
            <person name="Salcher M."/>
            <person name="Ghai R."/>
            <person name="Kavagutti S V."/>
        </authorList>
    </citation>
    <scope>NUCLEOTIDE SEQUENCE</scope>
</reference>
<protein>
    <submittedName>
        <fullName evidence="1">Unannotated protein</fullName>
    </submittedName>
</protein>
<dbReference type="AlphaFoldDB" id="A0A6J6CNV8"/>
<sequence length="191" mass="21301">MVIMSAFFTRLVGFPPRAVAITASSERSLRSRPSRSIESALTASDSLFVWASGKSCLKRFGPFGPPHVRRPDQYFLSRHQPAELGECAQQHLNTLGPMKSVNELRSVLRFRSSEPDLMAGEPHNPPAAFAEELPNVAIDCCCRKRTVLSCVQAAATSVRGPARHGSLECLSRCTRRPRRRRQNPRAGMERW</sequence>
<evidence type="ECO:0000313" key="1">
    <source>
        <dbReference type="EMBL" id="CAB4553201.1"/>
    </source>
</evidence>
<organism evidence="1">
    <name type="scientific">freshwater metagenome</name>
    <dbReference type="NCBI Taxonomy" id="449393"/>
    <lineage>
        <taxon>unclassified sequences</taxon>
        <taxon>metagenomes</taxon>
        <taxon>ecological metagenomes</taxon>
    </lineage>
</organism>